<dbReference type="RefSeq" id="XP_008284096.1">
    <property type="nucleotide sequence ID" value="XM_008285874.1"/>
</dbReference>
<accession>A0A9Y4MVW4</accession>
<keyword evidence="4" id="KW-0862">Zinc</keyword>
<dbReference type="PANTHER" id="PTHR10417:SF3">
    <property type="entry name" value="GLUCOCORTICOID MODULATORY ELEMENT-BINDING PROTEIN 1"/>
    <property type="match status" value="1"/>
</dbReference>
<dbReference type="Pfam" id="PF01342">
    <property type="entry name" value="SAND"/>
    <property type="match status" value="1"/>
</dbReference>
<evidence type="ECO:0000256" key="7">
    <source>
        <dbReference type="ARBA" id="ARBA00023125"/>
    </source>
</evidence>
<dbReference type="PANTHER" id="PTHR10417">
    <property type="entry name" value="GLUCOCORTICOID MODULATORY ELEMENT-BINDING PROTEIN"/>
    <property type="match status" value="1"/>
</dbReference>
<dbReference type="SMART" id="SM00258">
    <property type="entry name" value="SAND"/>
    <property type="match status" value="1"/>
</dbReference>
<evidence type="ECO:0000256" key="5">
    <source>
        <dbReference type="ARBA" id="ARBA00023015"/>
    </source>
</evidence>
<dbReference type="SUPFAM" id="SSF63763">
    <property type="entry name" value="SAND domain-like"/>
    <property type="match status" value="1"/>
</dbReference>
<dbReference type="GO" id="GO:0046872">
    <property type="term" value="F:metal ion binding"/>
    <property type="evidence" value="ECO:0007669"/>
    <property type="project" value="UniProtKB-KW"/>
</dbReference>
<feature type="compositionally biased region" description="Basic and acidic residues" evidence="10">
    <location>
        <begin position="417"/>
        <end position="443"/>
    </location>
</feature>
<feature type="compositionally biased region" description="Basic and acidic residues" evidence="10">
    <location>
        <begin position="450"/>
        <end position="483"/>
    </location>
</feature>
<keyword evidence="8" id="KW-0804">Transcription</keyword>
<dbReference type="AlphaFoldDB" id="A0A9Y4MVW4"/>
<evidence type="ECO:0000259" key="11">
    <source>
        <dbReference type="PROSITE" id="PS50864"/>
    </source>
</evidence>
<keyword evidence="12" id="KW-1185">Reference proteome</keyword>
<evidence type="ECO:0000256" key="3">
    <source>
        <dbReference type="ARBA" id="ARBA00022723"/>
    </source>
</evidence>
<dbReference type="InterPro" id="IPR059099">
    <property type="entry name" value="GMEB1/2/Spe-44_dom"/>
</dbReference>
<comment type="subcellular location">
    <subcellularLocation>
        <location evidence="1">Cytoplasm</location>
    </subcellularLocation>
</comment>
<protein>
    <submittedName>
        <fullName evidence="13">Glucocorticoid modulatory element-binding protein 1-like</fullName>
    </submittedName>
</protein>
<dbReference type="GeneID" id="103360194"/>
<feature type="compositionally biased region" description="Low complexity" evidence="10">
    <location>
        <begin position="363"/>
        <end position="376"/>
    </location>
</feature>
<dbReference type="Pfam" id="PF25892">
    <property type="entry name" value="Spe-44"/>
    <property type="match status" value="1"/>
</dbReference>
<keyword evidence="9" id="KW-0539">Nucleus</keyword>
<evidence type="ECO:0000256" key="10">
    <source>
        <dbReference type="SAM" id="MobiDB-lite"/>
    </source>
</evidence>
<feature type="domain" description="SAND" evidence="11">
    <location>
        <begin position="61"/>
        <end position="146"/>
    </location>
</feature>
<evidence type="ECO:0000313" key="12">
    <source>
        <dbReference type="Proteomes" id="UP000694891"/>
    </source>
</evidence>
<dbReference type="InterPro" id="IPR000770">
    <property type="entry name" value="SAND_dom"/>
</dbReference>
<evidence type="ECO:0000313" key="13">
    <source>
        <dbReference type="RefSeq" id="XP_008284096.1"/>
    </source>
</evidence>
<keyword evidence="3" id="KW-0479">Metal-binding</keyword>
<evidence type="ECO:0000256" key="1">
    <source>
        <dbReference type="ARBA" id="ARBA00004496"/>
    </source>
</evidence>
<dbReference type="GO" id="GO:0000978">
    <property type="term" value="F:RNA polymerase II cis-regulatory region sequence-specific DNA binding"/>
    <property type="evidence" value="ECO:0007669"/>
    <property type="project" value="TreeGrafter"/>
</dbReference>
<dbReference type="GO" id="GO:0005634">
    <property type="term" value="C:nucleus"/>
    <property type="evidence" value="ECO:0007669"/>
    <property type="project" value="TreeGrafter"/>
</dbReference>
<dbReference type="FunFam" id="3.10.390.10:FF:000003">
    <property type="entry name" value="glucocorticoid modulatory element-binding protein 1 isoform X2"/>
    <property type="match status" value="1"/>
</dbReference>
<keyword evidence="7" id="KW-0238">DNA-binding</keyword>
<keyword evidence="6" id="KW-0175">Coiled coil</keyword>
<organism evidence="12 13">
    <name type="scientific">Stegastes partitus</name>
    <name type="common">bicolor damselfish</name>
    <dbReference type="NCBI Taxonomy" id="144197"/>
    <lineage>
        <taxon>Eukaryota</taxon>
        <taxon>Metazoa</taxon>
        <taxon>Chordata</taxon>
        <taxon>Craniata</taxon>
        <taxon>Vertebrata</taxon>
        <taxon>Euteleostomi</taxon>
        <taxon>Actinopterygii</taxon>
        <taxon>Neopterygii</taxon>
        <taxon>Teleostei</taxon>
        <taxon>Neoteleostei</taxon>
        <taxon>Acanthomorphata</taxon>
        <taxon>Ovalentaria</taxon>
        <taxon>Pomacentridae</taxon>
        <taxon>Stegastes</taxon>
    </lineage>
</organism>
<name>A0A9Y4MVW4_9TELE</name>
<keyword evidence="5" id="KW-0805">Transcription regulation</keyword>
<feature type="region of interest" description="Disordered" evidence="10">
    <location>
        <begin position="348"/>
        <end position="378"/>
    </location>
</feature>
<dbReference type="Gene3D" id="3.10.390.10">
    <property type="entry name" value="SAND domain-like"/>
    <property type="match status" value="1"/>
</dbReference>
<dbReference type="PROSITE" id="PS50864">
    <property type="entry name" value="SAND"/>
    <property type="match status" value="1"/>
</dbReference>
<evidence type="ECO:0000256" key="9">
    <source>
        <dbReference type="ARBA" id="ARBA00023242"/>
    </source>
</evidence>
<sequence>MAGAEVTVSSGELMTVKEEEGEYSGNNHKTQVILHLQPILHGVNDDTADTGTTVLAIEAHHDNSKAEGEEVEYGYPITCGDSRAVLLFKKFVCPGINVRCVKFNDQLISPKQFVHLAGKATLKDWKRAIRLGGVMLRKMMDSGQIDFYQHDTVCSNTCRSTKFDVLINSTRLPPGTSVQPSLSCLALDPVGGQVPPLTGDAHNAAELEESLEDNLSAAAEWRTGPPRLVKPTTANGHSAKRKRADMPDGVLSLWKGVADSGLMGEVLSSLQTELLTTFKGVELRSERANLQETDAVILNSLCEMFGLLDSVKQALDLRRSQNEENKIHNSVYVLDEILEDQRRKSCDKSTIYNTSSSKHLRPQRQSQSNSQNSLSSIKTSTVIQPLSVTGLSAASYAQLFTHFSAFTGQHHRAGVGRTDRDGHGATLEREHEISEAGNPEKVHRLGQTGGEKKDTSGIHKEPGQRETVKFREDSHIRSEAAVETEGLHDIEKVIIGRKASKKHKSK</sequence>
<keyword evidence="2" id="KW-0963">Cytoplasm</keyword>
<dbReference type="InterPro" id="IPR010919">
    <property type="entry name" value="SAND-like_dom_sf"/>
</dbReference>
<evidence type="ECO:0000256" key="6">
    <source>
        <dbReference type="ARBA" id="ARBA00023054"/>
    </source>
</evidence>
<dbReference type="Proteomes" id="UP000694891">
    <property type="component" value="Unplaced"/>
</dbReference>
<feature type="region of interest" description="Disordered" evidence="10">
    <location>
        <begin position="412"/>
        <end position="483"/>
    </location>
</feature>
<reference evidence="13" key="1">
    <citation type="submission" date="2025-08" db="UniProtKB">
        <authorList>
            <consortium name="RefSeq"/>
        </authorList>
    </citation>
    <scope>IDENTIFICATION</scope>
</reference>
<feature type="compositionally biased region" description="Polar residues" evidence="10">
    <location>
        <begin position="348"/>
        <end position="357"/>
    </location>
</feature>
<dbReference type="GO" id="GO:0005737">
    <property type="term" value="C:cytoplasm"/>
    <property type="evidence" value="ECO:0007669"/>
    <property type="project" value="UniProtKB-SubCell"/>
</dbReference>
<evidence type="ECO:0000256" key="8">
    <source>
        <dbReference type="ARBA" id="ARBA00023163"/>
    </source>
</evidence>
<proteinExistence type="predicted"/>
<dbReference type="GO" id="GO:0006357">
    <property type="term" value="P:regulation of transcription by RNA polymerase II"/>
    <property type="evidence" value="ECO:0007669"/>
    <property type="project" value="TreeGrafter"/>
</dbReference>
<evidence type="ECO:0000256" key="2">
    <source>
        <dbReference type="ARBA" id="ARBA00022490"/>
    </source>
</evidence>
<gene>
    <name evidence="13" type="primary">LOC103360194</name>
</gene>
<evidence type="ECO:0000256" key="4">
    <source>
        <dbReference type="ARBA" id="ARBA00022833"/>
    </source>
</evidence>